<dbReference type="Pfam" id="PF00201">
    <property type="entry name" value="UDPGT"/>
    <property type="match status" value="1"/>
</dbReference>
<dbReference type="OrthoDB" id="5835829at2759"/>
<dbReference type="InterPro" id="IPR002213">
    <property type="entry name" value="UDP_glucos_trans"/>
</dbReference>
<evidence type="ECO:0000256" key="1">
    <source>
        <dbReference type="ARBA" id="ARBA00009995"/>
    </source>
</evidence>
<name>A0A9R0JY16_SPIOL</name>
<keyword evidence="3 4" id="KW-0808">Transferase</keyword>
<dbReference type="PANTHER" id="PTHR48047">
    <property type="entry name" value="GLYCOSYLTRANSFERASE"/>
    <property type="match status" value="1"/>
</dbReference>
<dbReference type="CDD" id="cd03784">
    <property type="entry name" value="GT1_Gtf-like"/>
    <property type="match status" value="1"/>
</dbReference>
<dbReference type="GeneID" id="110790832"/>
<dbReference type="GO" id="GO:0035251">
    <property type="term" value="F:UDP-glucosyltransferase activity"/>
    <property type="evidence" value="ECO:0000318"/>
    <property type="project" value="GO_Central"/>
</dbReference>
<keyword evidence="2 4" id="KW-0328">Glycosyltransferase</keyword>
<protein>
    <recommendedName>
        <fullName evidence="5">Glycosyltransferase</fullName>
        <ecNumber evidence="5">2.4.1.-</ecNumber>
    </recommendedName>
</protein>
<dbReference type="EC" id="2.4.1.-" evidence="5"/>
<accession>A0A9R0JY16</accession>
<dbReference type="FunFam" id="3.40.50.2000:FF:000071">
    <property type="entry name" value="Glycosyltransferase"/>
    <property type="match status" value="1"/>
</dbReference>
<reference evidence="7" key="2">
    <citation type="submission" date="2025-08" db="UniProtKB">
        <authorList>
            <consortium name="RefSeq"/>
        </authorList>
    </citation>
    <scope>IDENTIFICATION</scope>
    <source>
        <tissue evidence="7">Leaf</tissue>
    </source>
</reference>
<dbReference type="SUPFAM" id="SSF53756">
    <property type="entry name" value="UDP-Glycosyltransferase/glycogen phosphorylase"/>
    <property type="match status" value="1"/>
</dbReference>
<dbReference type="PROSITE" id="PS00375">
    <property type="entry name" value="UDPGT"/>
    <property type="match status" value="1"/>
</dbReference>
<dbReference type="InterPro" id="IPR035595">
    <property type="entry name" value="UDP_glycos_trans_CS"/>
</dbReference>
<evidence type="ECO:0000313" key="7">
    <source>
        <dbReference type="RefSeq" id="XP_021851290.1"/>
    </source>
</evidence>
<sequence>MGVKAKELHVAFFPFMAHGHMIPALDIARLFAARDNVKVTIITTPLNIGTFIKANENSIKIGASIVNIQVFKFPTKEVGLPDGCETPDFSLGTAMIHNFFKASEMLNEQLELFLENVRPNCLVADMFYPWATECAAKFNIPRLVFHGFCYFSLCAQEIVRLHEPYKNLSSDEETFVLPCLPHEIQLTRLQISEDLRKGEETFFKRIINRVKESEVDSYGVIVNSFYELEPDYADLYRKELGRRAWNIGPVSLSNRSTEDKAYRGKQTSIDKYECLKWLSSKKPDSVIYICFGSTASSIDTQLHEIAMALEASGKQFIWVVRNSADNGKNEEWLPTEFEQRTKGKGLIIRGWAPQMLILEHEAIGAFVTHCGWNSTLEGISAGVPMVTWPIFAEQFYNEKLVTDILKIGVPVGVKKWSRTPLIEDIMKREAVEMALREIMEGKEVEERRNRAKRFKAMAHKAVERGGSSYTDISALITELRGYHLRQQN</sequence>
<dbReference type="AlphaFoldDB" id="A0A9R0JY16"/>
<evidence type="ECO:0000256" key="2">
    <source>
        <dbReference type="ARBA" id="ARBA00022676"/>
    </source>
</evidence>
<evidence type="ECO:0000256" key="5">
    <source>
        <dbReference type="RuleBase" id="RU362057"/>
    </source>
</evidence>
<reference evidence="6" key="1">
    <citation type="journal article" date="2021" name="Nat. Commun.">
        <title>Genomic analyses provide insights into spinach domestication and the genetic basis of agronomic traits.</title>
        <authorList>
            <person name="Cai X."/>
            <person name="Sun X."/>
            <person name="Xu C."/>
            <person name="Sun H."/>
            <person name="Wang X."/>
            <person name="Ge C."/>
            <person name="Zhang Z."/>
            <person name="Wang Q."/>
            <person name="Fei Z."/>
            <person name="Jiao C."/>
            <person name="Wang Q."/>
        </authorList>
    </citation>
    <scope>NUCLEOTIDE SEQUENCE [LARGE SCALE GENOMIC DNA]</scope>
    <source>
        <strain evidence="6">cv. Varoflay</strain>
    </source>
</reference>
<evidence type="ECO:0000313" key="6">
    <source>
        <dbReference type="Proteomes" id="UP000813463"/>
    </source>
</evidence>
<dbReference type="FunFam" id="3.40.50.2000:FF:000047">
    <property type="entry name" value="Glycosyltransferase"/>
    <property type="match status" value="1"/>
</dbReference>
<evidence type="ECO:0000256" key="4">
    <source>
        <dbReference type="RuleBase" id="RU003718"/>
    </source>
</evidence>
<comment type="similarity">
    <text evidence="1 4">Belongs to the UDP-glycosyltransferase family.</text>
</comment>
<dbReference type="RefSeq" id="XP_021851290.1">
    <property type="nucleotide sequence ID" value="XM_021995598.2"/>
</dbReference>
<dbReference type="KEGG" id="soe:110790832"/>
<proteinExistence type="inferred from homology"/>
<dbReference type="PANTHER" id="PTHR48047:SF45">
    <property type="entry name" value="SCOPOLETIN GLUCOSYLTRANSFERASE-LIKE"/>
    <property type="match status" value="1"/>
</dbReference>
<keyword evidence="6" id="KW-1185">Reference proteome</keyword>
<evidence type="ECO:0000256" key="3">
    <source>
        <dbReference type="ARBA" id="ARBA00022679"/>
    </source>
</evidence>
<organism evidence="6 7">
    <name type="scientific">Spinacia oleracea</name>
    <name type="common">Spinach</name>
    <dbReference type="NCBI Taxonomy" id="3562"/>
    <lineage>
        <taxon>Eukaryota</taxon>
        <taxon>Viridiplantae</taxon>
        <taxon>Streptophyta</taxon>
        <taxon>Embryophyta</taxon>
        <taxon>Tracheophyta</taxon>
        <taxon>Spermatophyta</taxon>
        <taxon>Magnoliopsida</taxon>
        <taxon>eudicotyledons</taxon>
        <taxon>Gunneridae</taxon>
        <taxon>Pentapetalae</taxon>
        <taxon>Caryophyllales</taxon>
        <taxon>Chenopodiaceae</taxon>
        <taxon>Chenopodioideae</taxon>
        <taxon>Anserineae</taxon>
        <taxon>Spinacia</taxon>
    </lineage>
</organism>
<gene>
    <name evidence="7" type="primary">LOC110790832</name>
</gene>
<dbReference type="Gene3D" id="3.40.50.2000">
    <property type="entry name" value="Glycogen Phosphorylase B"/>
    <property type="match status" value="2"/>
</dbReference>
<dbReference type="Proteomes" id="UP000813463">
    <property type="component" value="Chromosome 4"/>
</dbReference>